<keyword evidence="4 6" id="KW-0862">Zinc</keyword>
<dbReference type="GO" id="GO:0046872">
    <property type="term" value="F:metal ion binding"/>
    <property type="evidence" value="ECO:0007669"/>
    <property type="project" value="UniProtKB-KW"/>
</dbReference>
<name>A0A2W5T5V8_9BACT</name>
<accession>A0A2W5T5V8</accession>
<keyword evidence="5 6" id="KW-0482">Metalloprotease</keyword>
<keyword evidence="3 6" id="KW-0378">Hydrolase</keyword>
<comment type="similarity">
    <text evidence="6">Belongs to the peptidase M48 family.</text>
</comment>
<evidence type="ECO:0000313" key="8">
    <source>
        <dbReference type="EMBL" id="PZR09307.1"/>
    </source>
</evidence>
<dbReference type="GO" id="GO:0004222">
    <property type="term" value="F:metalloendopeptidase activity"/>
    <property type="evidence" value="ECO:0007669"/>
    <property type="project" value="InterPro"/>
</dbReference>
<dbReference type="PANTHER" id="PTHR22726:SF1">
    <property type="entry name" value="METALLOENDOPEPTIDASE OMA1, MITOCHONDRIAL"/>
    <property type="match status" value="1"/>
</dbReference>
<dbReference type="Gene3D" id="3.30.2010.10">
    <property type="entry name" value="Metalloproteases ('zincins'), catalytic domain"/>
    <property type="match status" value="1"/>
</dbReference>
<dbReference type="PANTHER" id="PTHR22726">
    <property type="entry name" value="METALLOENDOPEPTIDASE OMA1"/>
    <property type="match status" value="1"/>
</dbReference>
<protein>
    <recommendedName>
        <fullName evidence="7">Peptidase M48 domain-containing protein</fullName>
    </recommendedName>
</protein>
<dbReference type="Proteomes" id="UP000249061">
    <property type="component" value="Unassembled WGS sequence"/>
</dbReference>
<gene>
    <name evidence="8" type="ORF">DI536_22255</name>
</gene>
<feature type="domain" description="Peptidase M48" evidence="7">
    <location>
        <begin position="108"/>
        <end position="301"/>
    </location>
</feature>
<comment type="caution">
    <text evidence="8">The sequence shown here is derived from an EMBL/GenBank/DDBJ whole genome shotgun (WGS) entry which is preliminary data.</text>
</comment>
<dbReference type="GO" id="GO:0016020">
    <property type="term" value="C:membrane"/>
    <property type="evidence" value="ECO:0007669"/>
    <property type="project" value="TreeGrafter"/>
</dbReference>
<sequence>MRPARAVFFFTESSMRSLWSLAVWSLMSCATTPAREAPPRQGAMKQAAEEADRVAVAARQAVLDAERSCEPLRDQTVSYVEERSVGQHLAAQVLEKNGKPASDEAIRYVAVVGRNLARYSARPDIGWTFVVIDNDAPRTFSAPGGFVFVTTGALAKMNNEAQLAGALAFEIANVVSKRDIDAYARARHRQCLSVKTAAAIMQTNLPSSQAADAVRFARSFENYDLARSDESFTSFIMNATLQMMLLAGGADEQLAADRGALQLVSFAGYDAKEYETYLQQLPADDSFGHAPIAARVEKLKALREGELAPFAVGTAKPALKVTK</sequence>
<dbReference type="Pfam" id="PF01435">
    <property type="entry name" value="Peptidase_M48"/>
    <property type="match status" value="1"/>
</dbReference>
<evidence type="ECO:0000256" key="2">
    <source>
        <dbReference type="ARBA" id="ARBA00022723"/>
    </source>
</evidence>
<comment type="cofactor">
    <cofactor evidence="6">
        <name>Zn(2+)</name>
        <dbReference type="ChEBI" id="CHEBI:29105"/>
    </cofactor>
    <text evidence="6">Binds 1 zinc ion per subunit.</text>
</comment>
<dbReference type="GO" id="GO:0051603">
    <property type="term" value="P:proteolysis involved in protein catabolic process"/>
    <property type="evidence" value="ECO:0007669"/>
    <property type="project" value="TreeGrafter"/>
</dbReference>
<keyword evidence="2" id="KW-0479">Metal-binding</keyword>
<evidence type="ECO:0000259" key="7">
    <source>
        <dbReference type="Pfam" id="PF01435"/>
    </source>
</evidence>
<reference evidence="8 9" key="1">
    <citation type="submission" date="2017-08" db="EMBL/GenBank/DDBJ databases">
        <title>Infants hospitalized years apart are colonized by the same room-sourced microbial strains.</title>
        <authorList>
            <person name="Brooks B."/>
            <person name="Olm M.R."/>
            <person name="Firek B.A."/>
            <person name="Baker R."/>
            <person name="Thomas B.C."/>
            <person name="Morowitz M.J."/>
            <person name="Banfield J.F."/>
        </authorList>
    </citation>
    <scope>NUCLEOTIDE SEQUENCE [LARGE SCALE GENOMIC DNA]</scope>
    <source>
        <strain evidence="8">S2_003_000_R2_14</strain>
    </source>
</reference>
<keyword evidence="1 6" id="KW-0645">Protease</keyword>
<organism evidence="8 9">
    <name type="scientific">Archangium gephyra</name>
    <dbReference type="NCBI Taxonomy" id="48"/>
    <lineage>
        <taxon>Bacteria</taxon>
        <taxon>Pseudomonadati</taxon>
        <taxon>Myxococcota</taxon>
        <taxon>Myxococcia</taxon>
        <taxon>Myxococcales</taxon>
        <taxon>Cystobacterineae</taxon>
        <taxon>Archangiaceae</taxon>
        <taxon>Archangium</taxon>
    </lineage>
</organism>
<dbReference type="EMBL" id="QFQP01000021">
    <property type="protein sequence ID" value="PZR09307.1"/>
    <property type="molecule type" value="Genomic_DNA"/>
</dbReference>
<dbReference type="AlphaFoldDB" id="A0A2W5T5V8"/>
<dbReference type="InterPro" id="IPR001915">
    <property type="entry name" value="Peptidase_M48"/>
</dbReference>
<evidence type="ECO:0000256" key="5">
    <source>
        <dbReference type="ARBA" id="ARBA00023049"/>
    </source>
</evidence>
<evidence type="ECO:0000256" key="4">
    <source>
        <dbReference type="ARBA" id="ARBA00022833"/>
    </source>
</evidence>
<evidence type="ECO:0000256" key="3">
    <source>
        <dbReference type="ARBA" id="ARBA00022801"/>
    </source>
</evidence>
<dbReference type="PROSITE" id="PS51257">
    <property type="entry name" value="PROKAR_LIPOPROTEIN"/>
    <property type="match status" value="1"/>
</dbReference>
<evidence type="ECO:0000256" key="6">
    <source>
        <dbReference type="RuleBase" id="RU003983"/>
    </source>
</evidence>
<proteinExistence type="inferred from homology"/>
<evidence type="ECO:0000313" key="9">
    <source>
        <dbReference type="Proteomes" id="UP000249061"/>
    </source>
</evidence>
<evidence type="ECO:0000256" key="1">
    <source>
        <dbReference type="ARBA" id="ARBA00022670"/>
    </source>
</evidence>
<dbReference type="InterPro" id="IPR051156">
    <property type="entry name" value="Mito/Outer_Membr_Metalloprot"/>
</dbReference>